<accession>A0A507BBU4</accession>
<evidence type="ECO:0000313" key="3">
    <source>
        <dbReference type="EMBL" id="TPX16124.1"/>
    </source>
</evidence>
<protein>
    <submittedName>
        <fullName evidence="3">Uncharacterized protein</fullName>
    </submittedName>
</protein>
<keyword evidence="2" id="KW-0812">Transmembrane</keyword>
<organism evidence="3 4">
    <name type="scientific">Thyridium curvatum</name>
    <dbReference type="NCBI Taxonomy" id="1093900"/>
    <lineage>
        <taxon>Eukaryota</taxon>
        <taxon>Fungi</taxon>
        <taxon>Dikarya</taxon>
        <taxon>Ascomycota</taxon>
        <taxon>Pezizomycotina</taxon>
        <taxon>Sordariomycetes</taxon>
        <taxon>Sordariomycetidae</taxon>
        <taxon>Thyridiales</taxon>
        <taxon>Thyridiaceae</taxon>
        <taxon>Thyridium</taxon>
    </lineage>
</organism>
<evidence type="ECO:0000256" key="2">
    <source>
        <dbReference type="SAM" id="Phobius"/>
    </source>
</evidence>
<feature type="region of interest" description="Disordered" evidence="1">
    <location>
        <begin position="1"/>
        <end position="29"/>
    </location>
</feature>
<evidence type="ECO:0000256" key="1">
    <source>
        <dbReference type="SAM" id="MobiDB-lite"/>
    </source>
</evidence>
<keyword evidence="4" id="KW-1185">Reference proteome</keyword>
<keyword evidence="2" id="KW-1133">Transmembrane helix</keyword>
<evidence type="ECO:0000313" key="4">
    <source>
        <dbReference type="Proteomes" id="UP000319257"/>
    </source>
</evidence>
<dbReference type="GeneID" id="41971566"/>
<dbReference type="AlphaFoldDB" id="A0A507BBU4"/>
<reference evidence="3 4" key="1">
    <citation type="submission" date="2019-06" db="EMBL/GenBank/DDBJ databases">
        <title>Draft genome sequence of the filamentous fungus Phialemoniopsis curvata isolated from diesel fuel.</title>
        <authorList>
            <person name="Varaljay V.A."/>
            <person name="Lyon W.J."/>
            <person name="Crouch A.L."/>
            <person name="Drake C.E."/>
            <person name="Hollomon J.M."/>
            <person name="Nadeau L.J."/>
            <person name="Nunn H.S."/>
            <person name="Stevenson B.S."/>
            <person name="Bojanowski C.L."/>
            <person name="Crookes-Goodson W.J."/>
        </authorList>
    </citation>
    <scope>NUCLEOTIDE SEQUENCE [LARGE SCALE GENOMIC DNA]</scope>
    <source>
        <strain evidence="3 4">D216</strain>
    </source>
</reference>
<name>A0A507BBU4_9PEZI</name>
<feature type="transmembrane region" description="Helical" evidence="2">
    <location>
        <begin position="179"/>
        <end position="201"/>
    </location>
</feature>
<keyword evidence="2" id="KW-0472">Membrane</keyword>
<dbReference type="InParanoid" id="A0A507BBU4"/>
<sequence>MLPPTATTSSSSSSNDDDPAGPLQRRDPDEHVVLCDCHRDDKYLSSQMAYFKHQPNDKPEDIAIVSTPAGMSRVWPNAQTSGLFTATGVTFTADLGPQVDEGRFAGLGRNDYTSFTCWRRWRQDLYVYDGTTCSQVYDCTHELAPANETVVGPTSVPTGSNGASSSAKAKSGLAPGAEAAIIAGAVVGILIAVVAGVLLFLRWYRLRQGGDSAEETTTKGKKRWGFLAILFRKKKEQPTETNEAPNEGEKDPMALPVGVYELHGNYHGNEMYEEMFDMLDGNARAELAGKRLTREARDAREEPNAGEEASKEEEQRGRAKDVV</sequence>
<proteinExistence type="predicted"/>
<dbReference type="Proteomes" id="UP000319257">
    <property type="component" value="Unassembled WGS sequence"/>
</dbReference>
<gene>
    <name evidence="3" type="ORF">E0L32_004119</name>
</gene>
<dbReference type="OrthoDB" id="5213764at2759"/>
<feature type="region of interest" description="Disordered" evidence="1">
    <location>
        <begin position="290"/>
        <end position="323"/>
    </location>
</feature>
<dbReference type="RefSeq" id="XP_030997835.1">
    <property type="nucleotide sequence ID" value="XM_031138495.1"/>
</dbReference>
<dbReference type="EMBL" id="SKBQ01000019">
    <property type="protein sequence ID" value="TPX16124.1"/>
    <property type="molecule type" value="Genomic_DNA"/>
</dbReference>
<comment type="caution">
    <text evidence="3">The sequence shown here is derived from an EMBL/GenBank/DDBJ whole genome shotgun (WGS) entry which is preliminary data.</text>
</comment>
<dbReference type="STRING" id="1093900.A0A507BBU4"/>